<dbReference type="RefSeq" id="XP_010259952.1">
    <property type="nucleotide sequence ID" value="XM_010261650.1"/>
</dbReference>
<sequence>MATLPDEAVKLEAMRKEDSSWHPSVVSLSSDTSTGVGLIVSFGSQDPEDIIFTEEEALRRIRFRSIPLRGDDCTHIKEGEPVLAAHRTRFRSLFFDAKVEKACRVRHSKKVYCRCTFEIKWLPPQFKGEIATVSSSAIMRLDRNSIDTYPAVAAFLNSVKAKNGSGASTFLSLFEDMNCDMNLDGLLEKQMEEINHLVGMSKKGCPEEILLGHERDYPRGSIQCKFVTESHLNFQDVQVPHDLKNLRRSTRSQSKLKIEIEGNNSSLVQSIPVDAFGNRSHLSPLAARAALASLVYQLPQKPLSVSCMEKEDFTNVSEKTPEKHVNMVSMNVNNVVINPDVCIIENVSMAGGFSDVEARADRVIPKPAKNVRLPNSGRRNGLNKPQMEEFPGMLTKQVKHGYVLDDLEESLTCKVSARKLNFHVNMTRLTRSGIHEVMGDSNKVEVKSSADDMKSSSPATTKRLTRSTIEKEKGNLTMKVKQDLQNGKPTQYEQPDSTEIPVKRKIGETTKKKSCSSPIDTELDLSLVQDSKKQRRCSAIVTTKRDEGKLSTDTGGQQDEKKKPTYSKKKPDLRFSHRLRFLPRTRSQVKNRAD</sequence>
<feature type="domain" description="SAWADEE" evidence="2">
    <location>
        <begin position="9"/>
        <end position="138"/>
    </location>
</feature>
<feature type="region of interest" description="Disordered" evidence="1">
    <location>
        <begin position="532"/>
        <end position="594"/>
    </location>
</feature>
<proteinExistence type="predicted"/>
<accession>A0A1U8A520</accession>
<dbReference type="KEGG" id="nnu:104599208"/>
<feature type="region of interest" description="Disordered" evidence="1">
    <location>
        <begin position="445"/>
        <end position="519"/>
    </location>
</feature>
<dbReference type="PANTHER" id="PTHR33827">
    <property type="entry name" value="PROTEIN SAWADEE HOMEODOMAIN HOMOLOG 2"/>
    <property type="match status" value="1"/>
</dbReference>
<dbReference type="GeneID" id="104599208"/>
<gene>
    <name evidence="4 5" type="primary">LOC104599208</name>
</gene>
<evidence type="ECO:0000256" key="1">
    <source>
        <dbReference type="SAM" id="MobiDB-lite"/>
    </source>
</evidence>
<feature type="compositionally biased region" description="Basic residues" evidence="1">
    <location>
        <begin position="576"/>
        <end position="594"/>
    </location>
</feature>
<feature type="compositionally biased region" description="Basic and acidic residues" evidence="1">
    <location>
        <begin position="501"/>
        <end position="511"/>
    </location>
</feature>
<name>A0A1U8A520_NELNU</name>
<dbReference type="AlphaFoldDB" id="A0A1U8A520"/>
<dbReference type="RefSeq" id="XP_010259953.1">
    <property type="nucleotide sequence ID" value="XM_010261651.2"/>
</dbReference>
<dbReference type="OrthoDB" id="759831at2759"/>
<evidence type="ECO:0000313" key="5">
    <source>
        <dbReference type="RefSeq" id="XP_010259953.1"/>
    </source>
</evidence>
<keyword evidence="3" id="KW-1185">Reference proteome</keyword>
<feature type="compositionally biased region" description="Basic and acidic residues" evidence="1">
    <location>
        <begin position="445"/>
        <end position="454"/>
    </location>
</feature>
<dbReference type="Gene3D" id="2.30.30.140">
    <property type="match status" value="1"/>
</dbReference>
<dbReference type="Pfam" id="PF16719">
    <property type="entry name" value="SAWADEE"/>
    <property type="match status" value="1"/>
</dbReference>
<dbReference type="OMA" id="EMCESTR"/>
<dbReference type="InterPro" id="IPR032001">
    <property type="entry name" value="SAWADEE_dom"/>
</dbReference>
<organism evidence="3 4">
    <name type="scientific">Nelumbo nucifera</name>
    <name type="common">Sacred lotus</name>
    <dbReference type="NCBI Taxonomy" id="4432"/>
    <lineage>
        <taxon>Eukaryota</taxon>
        <taxon>Viridiplantae</taxon>
        <taxon>Streptophyta</taxon>
        <taxon>Embryophyta</taxon>
        <taxon>Tracheophyta</taxon>
        <taxon>Spermatophyta</taxon>
        <taxon>Magnoliopsida</taxon>
        <taxon>Proteales</taxon>
        <taxon>Nelumbonaceae</taxon>
        <taxon>Nelumbo</taxon>
    </lineage>
</organism>
<dbReference type="PANTHER" id="PTHR33827:SF9">
    <property type="entry name" value="SAWADEE DOMAIN-CONTAINING PROTEIN"/>
    <property type="match status" value="1"/>
</dbReference>
<reference evidence="4 5" key="1">
    <citation type="submission" date="2025-04" db="UniProtKB">
        <authorList>
            <consortium name="RefSeq"/>
        </authorList>
    </citation>
    <scope>IDENTIFICATION</scope>
</reference>
<evidence type="ECO:0000259" key="2">
    <source>
        <dbReference type="Pfam" id="PF16719"/>
    </source>
</evidence>
<evidence type="ECO:0000313" key="4">
    <source>
        <dbReference type="RefSeq" id="XP_010259952.1"/>
    </source>
</evidence>
<dbReference type="Proteomes" id="UP000189703">
    <property type="component" value="Unplaced"/>
</dbReference>
<feature type="compositionally biased region" description="Basic and acidic residues" evidence="1">
    <location>
        <begin position="558"/>
        <end position="575"/>
    </location>
</feature>
<evidence type="ECO:0000313" key="3">
    <source>
        <dbReference type="Proteomes" id="UP000189703"/>
    </source>
</evidence>
<dbReference type="InterPro" id="IPR039276">
    <property type="entry name" value="SHH1/2"/>
</dbReference>
<dbReference type="GO" id="GO:0003682">
    <property type="term" value="F:chromatin binding"/>
    <property type="evidence" value="ECO:0007669"/>
    <property type="project" value="InterPro"/>
</dbReference>
<protein>
    <submittedName>
        <fullName evidence="4 5">Uncharacterized protein LOC104599208</fullName>
    </submittedName>
</protein>
<feature type="compositionally biased region" description="Polar residues" evidence="1">
    <location>
        <begin position="483"/>
        <end position="497"/>
    </location>
</feature>
<dbReference type="eggNOG" id="ENOG502RHAQ">
    <property type="taxonomic scope" value="Eukaryota"/>
</dbReference>